<sequence>MLRCLRGSRGAVLCPKVVSCSSTSSTSFGIRVFGDAPSLSTSVDPDEVQRFGQLSTQWACESGSFKALHSLNQLRVPWIVDTVAKLESEPDKRLRGVRLVDVGCGGGLLSIPLARLGASLCGIDASEEAIRAARIALSSAFYGSQPQPSGDVHLECTTVEHFSKNNAAAFDAVIASEIVEHVANIDTFVEACVHLARPGAPLFFTTINRTIASRVFAIFLAERQSFARLCAKMDEEYDAIVLGTGLKECILSGMLSVSGKKILHIDRNNYYGGESASLTPLEQLFEKFLGPNAKPSTDMGRGRDWNVDLIPKFLMANGSLVKLLIHTGVTRYLEFKSIEGSYVYKGGKVYKVPADEMEALATRPNAKPSTDMGRGRDWNVDLIPKFLMANGSLVKLLIHTGVTRYLEFKSIEGSYVYKGGKVYKVPADEMEALATSLMGMFEKRRFKKFLIWVQNFDINNKATYEGMDPAVHTMQQVYEKFGLDENTADFTGHALALYRDDNYKNELFAPTVEKIRLYSDSLARYGKSPYLYPLYGLGELPQGFARLSAIYGGTYMLDKPVDCIVYEDGKVVGVKSGNDVAKCKQVYCDPSYVPDKVKKVGQVIRAICLLNHTIPNTNDAQSCQIIIPQKQVGRHYDIYISLVSNVNMVAPKGWYIAMVSTTVETSNPEAEILPGLQLLGPITEKFVRISDVYEPTDLGAESQVFISRSYDPTTHFETTCKDVLDIFQRGTTTEFDFSKITHLSLEDQD</sequence>
<dbReference type="GO" id="GO:0015031">
    <property type="term" value="P:protein transport"/>
    <property type="evidence" value="ECO:0007669"/>
    <property type="project" value="InterPro"/>
</dbReference>
<dbReference type="GO" id="GO:0007264">
    <property type="term" value="P:small GTPase-mediated signal transduction"/>
    <property type="evidence" value="ECO:0007669"/>
    <property type="project" value="InterPro"/>
</dbReference>
<evidence type="ECO:0000256" key="2">
    <source>
        <dbReference type="ARBA" id="ARBA00022468"/>
    </source>
</evidence>
<dbReference type="GO" id="GO:0010420">
    <property type="term" value="F:polyprenyldihydroxybenzoate methyltransferase activity"/>
    <property type="evidence" value="ECO:0007669"/>
    <property type="project" value="InterPro"/>
</dbReference>
<dbReference type="InterPro" id="IPR036188">
    <property type="entry name" value="FAD/NAD-bd_sf"/>
</dbReference>
<comment type="similarity">
    <text evidence="1">Belongs to the Rab GDI family.</text>
</comment>
<dbReference type="AlphaFoldDB" id="A0A0B2VGL4"/>
<dbReference type="InterPro" id="IPR029063">
    <property type="entry name" value="SAM-dependent_MTases_sf"/>
</dbReference>
<dbReference type="FunFam" id="1.10.405.10:FF:000001">
    <property type="entry name" value="Rab GDP dissociation inhibitor"/>
    <property type="match status" value="1"/>
</dbReference>
<dbReference type="NCBIfam" id="TIGR01983">
    <property type="entry name" value="UbiG"/>
    <property type="match status" value="1"/>
</dbReference>
<dbReference type="OMA" id="YHCGTVE"/>
<dbReference type="Gene3D" id="1.10.405.10">
    <property type="entry name" value="Guanine Nucleotide Dissociation Inhibitor, domain 1"/>
    <property type="match status" value="1"/>
</dbReference>
<dbReference type="OrthoDB" id="9446342at2759"/>
<organism evidence="4 5">
    <name type="scientific">Toxocara canis</name>
    <name type="common">Canine roundworm</name>
    <dbReference type="NCBI Taxonomy" id="6265"/>
    <lineage>
        <taxon>Eukaryota</taxon>
        <taxon>Metazoa</taxon>
        <taxon>Ecdysozoa</taxon>
        <taxon>Nematoda</taxon>
        <taxon>Chromadorea</taxon>
        <taxon>Rhabditida</taxon>
        <taxon>Spirurina</taxon>
        <taxon>Ascaridomorpha</taxon>
        <taxon>Ascaridoidea</taxon>
        <taxon>Toxocaridae</taxon>
        <taxon>Toxocara</taxon>
    </lineage>
</organism>
<dbReference type="FunFam" id="3.50.50.60:FF:000158">
    <property type="entry name" value="Rab GDP dissociation inhibitor"/>
    <property type="match status" value="1"/>
</dbReference>
<dbReference type="Proteomes" id="UP000031036">
    <property type="component" value="Unassembled WGS sequence"/>
</dbReference>
<dbReference type="Gene3D" id="3.30.519.10">
    <property type="entry name" value="Guanine Nucleotide Dissociation Inhibitor, domain 2"/>
    <property type="match status" value="2"/>
</dbReference>
<evidence type="ECO:0000313" key="5">
    <source>
        <dbReference type="Proteomes" id="UP000031036"/>
    </source>
</evidence>
<evidence type="ECO:0000259" key="3">
    <source>
        <dbReference type="Pfam" id="PF08241"/>
    </source>
</evidence>
<dbReference type="PRINTS" id="PR00891">
    <property type="entry name" value="RABGDIREP"/>
</dbReference>
<dbReference type="EMBL" id="JPKZ01001706">
    <property type="protein sequence ID" value="KHN80589.1"/>
    <property type="molecule type" value="Genomic_DNA"/>
</dbReference>
<dbReference type="Pfam" id="PF00996">
    <property type="entry name" value="GDI"/>
    <property type="match status" value="2"/>
</dbReference>
<dbReference type="PANTHER" id="PTHR11787">
    <property type="entry name" value="RAB GDP-DISSOCIATION INHIBITOR"/>
    <property type="match status" value="1"/>
</dbReference>
<comment type="caution">
    <text evidence="4">The sequence shown here is derived from an EMBL/GenBank/DDBJ whole genome shotgun (WGS) entry which is preliminary data.</text>
</comment>
<dbReference type="InterPro" id="IPR010233">
    <property type="entry name" value="UbiG_MeTrfase"/>
</dbReference>
<evidence type="ECO:0000313" key="4">
    <source>
        <dbReference type="EMBL" id="KHN80589.1"/>
    </source>
</evidence>
<dbReference type="GO" id="GO:0061542">
    <property type="term" value="F:3-demethylubiquinol 3-O-methyltransferase activity"/>
    <property type="evidence" value="ECO:0007669"/>
    <property type="project" value="InterPro"/>
</dbReference>
<feature type="domain" description="Methyltransferase type 11" evidence="3">
    <location>
        <begin position="100"/>
        <end position="203"/>
    </location>
</feature>
<name>A0A0B2VGL4_TOXCA</name>
<dbReference type="PRINTS" id="PR00892">
    <property type="entry name" value="RABGDI"/>
</dbReference>
<dbReference type="Gene3D" id="3.50.50.60">
    <property type="entry name" value="FAD/NAD(P)-binding domain"/>
    <property type="match status" value="2"/>
</dbReference>
<dbReference type="InterPro" id="IPR000806">
    <property type="entry name" value="RabGDI"/>
</dbReference>
<dbReference type="GO" id="GO:0005096">
    <property type="term" value="F:GTPase activator activity"/>
    <property type="evidence" value="ECO:0007669"/>
    <property type="project" value="UniProtKB-KW"/>
</dbReference>
<dbReference type="InterPro" id="IPR018203">
    <property type="entry name" value="GDP_dissociation_inhibitor"/>
</dbReference>
<proteinExistence type="inferred from homology"/>
<dbReference type="GO" id="GO:0005737">
    <property type="term" value="C:cytoplasm"/>
    <property type="evidence" value="ECO:0007669"/>
    <property type="project" value="TreeGrafter"/>
</dbReference>
<dbReference type="FunFam" id="3.50.50.60:FF:000232">
    <property type="entry name" value="Rab GDP dissociation inhibitor"/>
    <property type="match status" value="1"/>
</dbReference>
<reference evidence="4 5" key="1">
    <citation type="submission" date="2014-11" db="EMBL/GenBank/DDBJ databases">
        <title>Genetic blueprint of the zoonotic pathogen Toxocara canis.</title>
        <authorList>
            <person name="Zhu X.-Q."/>
            <person name="Korhonen P.K."/>
            <person name="Cai H."/>
            <person name="Young N.D."/>
            <person name="Nejsum P."/>
            <person name="von Samson-Himmelstjerna G."/>
            <person name="Boag P.R."/>
            <person name="Tan P."/>
            <person name="Li Q."/>
            <person name="Min J."/>
            <person name="Yang Y."/>
            <person name="Wang X."/>
            <person name="Fang X."/>
            <person name="Hall R.S."/>
            <person name="Hofmann A."/>
            <person name="Sternberg P.W."/>
            <person name="Jex A.R."/>
            <person name="Gasser R.B."/>
        </authorList>
    </citation>
    <scope>NUCLEOTIDE SEQUENCE [LARGE SCALE GENOMIC DNA]</scope>
    <source>
        <strain evidence="4">PN_DK_2014</strain>
    </source>
</reference>
<accession>A0A0B2VGL4</accession>
<keyword evidence="5" id="KW-1185">Reference proteome</keyword>
<dbReference type="Pfam" id="PF08241">
    <property type="entry name" value="Methyltransf_11"/>
    <property type="match status" value="1"/>
</dbReference>
<dbReference type="CDD" id="cd02440">
    <property type="entry name" value="AdoMet_MTases"/>
    <property type="match status" value="1"/>
</dbReference>
<dbReference type="GO" id="GO:0005093">
    <property type="term" value="F:Rab GDP-dissociation inhibitor activity"/>
    <property type="evidence" value="ECO:0007669"/>
    <property type="project" value="InterPro"/>
</dbReference>
<dbReference type="STRING" id="6265.A0A0B2VGL4"/>
<dbReference type="SUPFAM" id="SSF53335">
    <property type="entry name" value="S-adenosyl-L-methionine-dependent methyltransferases"/>
    <property type="match status" value="1"/>
</dbReference>
<dbReference type="FunFam" id="3.30.519.10:FF:000014">
    <property type="entry name" value="Rab GDP dissociation inhibitor"/>
    <property type="match status" value="2"/>
</dbReference>
<dbReference type="Gene3D" id="3.40.50.150">
    <property type="entry name" value="Vaccinia Virus protein VP39"/>
    <property type="match status" value="1"/>
</dbReference>
<dbReference type="SUPFAM" id="SSF51905">
    <property type="entry name" value="FAD/NAD(P)-binding domain"/>
    <property type="match status" value="3"/>
</dbReference>
<protein>
    <submittedName>
        <fullName evidence="4">Rab GDP dissociation inhibitor alpha</fullName>
    </submittedName>
</protein>
<evidence type="ECO:0000256" key="1">
    <source>
        <dbReference type="ARBA" id="ARBA00005593"/>
    </source>
</evidence>
<dbReference type="GO" id="GO:0016192">
    <property type="term" value="P:vesicle-mediated transport"/>
    <property type="evidence" value="ECO:0007669"/>
    <property type="project" value="TreeGrafter"/>
</dbReference>
<dbReference type="InterPro" id="IPR013216">
    <property type="entry name" value="Methyltransf_11"/>
</dbReference>
<gene>
    <name evidence="4" type="primary">GDI1</name>
    <name evidence="4" type="ORF">Tcan_10921</name>
</gene>
<keyword evidence="2" id="KW-0343">GTPase activation</keyword>
<dbReference type="PANTHER" id="PTHR11787:SF8">
    <property type="entry name" value="RAB GDP DISSOCIATION INHIBITOR"/>
    <property type="match status" value="1"/>
</dbReference>